<dbReference type="EMBL" id="CAJOBD010012307">
    <property type="protein sequence ID" value="CAF4179080.1"/>
    <property type="molecule type" value="Genomic_DNA"/>
</dbReference>
<comment type="caution">
    <text evidence="2">The sequence shown here is derived from an EMBL/GenBank/DDBJ whole genome shotgun (WGS) entry which is preliminary data.</text>
</comment>
<evidence type="ECO:0000259" key="1">
    <source>
        <dbReference type="Pfam" id="PF13460"/>
    </source>
</evidence>
<dbReference type="Gene3D" id="3.40.50.720">
    <property type="entry name" value="NAD(P)-binding Rossmann-like Domain"/>
    <property type="match status" value="1"/>
</dbReference>
<sequence>MRVLTFGSKGLAGRYILSELLKKGNQVTAFVRNRDRIDSTLLNSSNLTVIEGDILTKNDLERAVTSWATHGKFDVVISSINEGLDIKLNLQSKGTRFILEVFNAIADTGKKPRFMIFAGAGMLDVNNGENPKQLWKHTAEYPAMYRAVSDEHEIIYNMLQQEKDLEWTLLCPPNITDESADGKFIVSKNSFPRGKRDIKAGNLAQFIVDEITARQFIHQRVGIGNIEEN</sequence>
<evidence type="ECO:0000313" key="2">
    <source>
        <dbReference type="EMBL" id="CAF4179080.1"/>
    </source>
</evidence>
<accession>A0A819ZRS9</accession>
<organism evidence="2 3">
    <name type="scientific">Rotaria sordida</name>
    <dbReference type="NCBI Taxonomy" id="392033"/>
    <lineage>
        <taxon>Eukaryota</taxon>
        <taxon>Metazoa</taxon>
        <taxon>Spiralia</taxon>
        <taxon>Gnathifera</taxon>
        <taxon>Rotifera</taxon>
        <taxon>Eurotatoria</taxon>
        <taxon>Bdelloidea</taxon>
        <taxon>Philodinida</taxon>
        <taxon>Philodinidae</taxon>
        <taxon>Rotaria</taxon>
    </lineage>
</organism>
<proteinExistence type="predicted"/>
<dbReference type="GO" id="GO:0016646">
    <property type="term" value="F:oxidoreductase activity, acting on the CH-NH group of donors, NAD or NADP as acceptor"/>
    <property type="evidence" value="ECO:0007669"/>
    <property type="project" value="TreeGrafter"/>
</dbReference>
<dbReference type="PANTHER" id="PTHR43355">
    <property type="entry name" value="FLAVIN REDUCTASE (NADPH)"/>
    <property type="match status" value="1"/>
</dbReference>
<dbReference type="Pfam" id="PF13460">
    <property type="entry name" value="NAD_binding_10"/>
    <property type="match status" value="1"/>
</dbReference>
<protein>
    <recommendedName>
        <fullName evidence="1">NAD(P)-binding domain-containing protein</fullName>
    </recommendedName>
</protein>
<dbReference type="InterPro" id="IPR016040">
    <property type="entry name" value="NAD(P)-bd_dom"/>
</dbReference>
<dbReference type="SUPFAM" id="SSF51735">
    <property type="entry name" value="NAD(P)-binding Rossmann-fold domains"/>
    <property type="match status" value="1"/>
</dbReference>
<evidence type="ECO:0000313" key="3">
    <source>
        <dbReference type="Proteomes" id="UP000663836"/>
    </source>
</evidence>
<dbReference type="Proteomes" id="UP000663836">
    <property type="component" value="Unassembled WGS sequence"/>
</dbReference>
<name>A0A819ZRS9_9BILA</name>
<dbReference type="AlphaFoldDB" id="A0A819ZRS9"/>
<dbReference type="InterPro" id="IPR036291">
    <property type="entry name" value="NAD(P)-bd_dom_sf"/>
</dbReference>
<feature type="domain" description="NAD(P)-binding" evidence="1">
    <location>
        <begin position="7"/>
        <end position="212"/>
    </location>
</feature>
<dbReference type="PANTHER" id="PTHR43355:SF2">
    <property type="entry name" value="FLAVIN REDUCTASE (NADPH)"/>
    <property type="match status" value="1"/>
</dbReference>
<dbReference type="InterPro" id="IPR051606">
    <property type="entry name" value="Polyketide_Oxido-like"/>
</dbReference>
<gene>
    <name evidence="2" type="ORF">JBS370_LOCUS35416</name>
</gene>
<reference evidence="2" key="1">
    <citation type="submission" date="2021-02" db="EMBL/GenBank/DDBJ databases">
        <authorList>
            <person name="Nowell W R."/>
        </authorList>
    </citation>
    <scope>NUCLEOTIDE SEQUENCE</scope>
</reference>